<evidence type="ECO:0000256" key="9">
    <source>
        <dbReference type="SAM" id="MobiDB-lite"/>
    </source>
</evidence>
<feature type="transmembrane region" description="Helical" evidence="10">
    <location>
        <begin position="270"/>
        <end position="293"/>
    </location>
</feature>
<keyword evidence="13" id="KW-1185">Reference proteome</keyword>
<feature type="transmembrane region" description="Helical" evidence="10">
    <location>
        <begin position="150"/>
        <end position="173"/>
    </location>
</feature>
<feature type="region of interest" description="Disordered" evidence="9">
    <location>
        <begin position="1"/>
        <end position="71"/>
    </location>
</feature>
<feature type="transmembrane region" description="Helical" evidence="10">
    <location>
        <begin position="120"/>
        <end position="138"/>
    </location>
</feature>
<dbReference type="CDD" id="cd17502">
    <property type="entry name" value="MFS_Azr1_MDR_like"/>
    <property type="match status" value="1"/>
</dbReference>
<dbReference type="Gene3D" id="1.20.1250.20">
    <property type="entry name" value="MFS general substrate transporter like domains"/>
    <property type="match status" value="1"/>
</dbReference>
<dbReference type="InterPro" id="IPR020846">
    <property type="entry name" value="MFS_dom"/>
</dbReference>
<evidence type="ECO:0000256" key="6">
    <source>
        <dbReference type="ARBA" id="ARBA00057269"/>
    </source>
</evidence>
<keyword evidence="4 10" id="KW-1133">Transmembrane helix</keyword>
<accession>A0AAD4KLL2</accession>
<gene>
    <name evidence="12" type="ORF">BGW36DRAFT_384187</name>
</gene>
<evidence type="ECO:0000256" key="4">
    <source>
        <dbReference type="ARBA" id="ARBA00022989"/>
    </source>
</evidence>
<feature type="compositionally biased region" description="Polar residues" evidence="9">
    <location>
        <begin position="18"/>
        <end position="27"/>
    </location>
</feature>
<feature type="transmembrane region" description="Helical" evidence="10">
    <location>
        <begin position="235"/>
        <end position="258"/>
    </location>
</feature>
<dbReference type="Gene3D" id="1.20.1720.10">
    <property type="entry name" value="Multidrug resistance protein D"/>
    <property type="match status" value="1"/>
</dbReference>
<evidence type="ECO:0000256" key="8">
    <source>
        <dbReference type="ARBA" id="ARBA00083178"/>
    </source>
</evidence>
<evidence type="ECO:0000313" key="12">
    <source>
        <dbReference type="EMBL" id="KAH8694024.1"/>
    </source>
</evidence>
<comment type="subcellular location">
    <subcellularLocation>
        <location evidence="1">Vacuole membrane</location>
        <topology evidence="1">Multi-pass membrane protein</topology>
    </subcellularLocation>
</comment>
<dbReference type="FunFam" id="1.20.1720.10:FF:000014">
    <property type="entry name" value="MFS drug transporter, putative"/>
    <property type="match status" value="1"/>
</dbReference>
<comment type="function">
    <text evidence="6">Efflux pump; part of the gene cluster that mediates the biosynthesis of dothistromin (DOTH), a polyketide toxin very similar in structure to the aflatoxin precursor, versicolorin B. One function of dotC may be to transport early-stage dothistromin biosynthetic intermediates from the cytoplasm into vacuoles, thereby affecting the rate of dothistromin production.</text>
</comment>
<evidence type="ECO:0000256" key="10">
    <source>
        <dbReference type="SAM" id="Phobius"/>
    </source>
</evidence>
<keyword evidence="3 10" id="KW-0812">Transmembrane</keyword>
<dbReference type="InterPro" id="IPR036259">
    <property type="entry name" value="MFS_trans_sf"/>
</dbReference>
<name>A0AAD4KLL2_9EURO</name>
<dbReference type="EMBL" id="JAJTJA010000009">
    <property type="protein sequence ID" value="KAH8694024.1"/>
    <property type="molecule type" value="Genomic_DNA"/>
</dbReference>
<keyword evidence="5 10" id="KW-0472">Membrane</keyword>
<dbReference type="PANTHER" id="PTHR23501">
    <property type="entry name" value="MAJOR FACILITATOR SUPERFAMILY"/>
    <property type="match status" value="1"/>
</dbReference>
<evidence type="ECO:0000259" key="11">
    <source>
        <dbReference type="PROSITE" id="PS50850"/>
    </source>
</evidence>
<dbReference type="GO" id="GO:0022857">
    <property type="term" value="F:transmembrane transporter activity"/>
    <property type="evidence" value="ECO:0007669"/>
    <property type="project" value="InterPro"/>
</dbReference>
<reference evidence="12" key="1">
    <citation type="submission" date="2021-12" db="EMBL/GenBank/DDBJ databases">
        <title>Convergent genome expansion in fungi linked to evolution of root-endophyte symbiosis.</title>
        <authorList>
            <consortium name="DOE Joint Genome Institute"/>
            <person name="Ke Y.-H."/>
            <person name="Bonito G."/>
            <person name="Liao H.-L."/>
            <person name="Looney B."/>
            <person name="Rojas-Flechas A."/>
            <person name="Nash J."/>
            <person name="Hameed K."/>
            <person name="Schadt C."/>
            <person name="Martin F."/>
            <person name="Crous P.W."/>
            <person name="Miettinen O."/>
            <person name="Magnuson J.K."/>
            <person name="Labbe J."/>
            <person name="Jacobson D."/>
            <person name="Doktycz M.J."/>
            <person name="Veneault-Fourrey C."/>
            <person name="Kuo A."/>
            <person name="Mondo S."/>
            <person name="Calhoun S."/>
            <person name="Riley R."/>
            <person name="Ohm R."/>
            <person name="LaButti K."/>
            <person name="Andreopoulos B."/>
            <person name="Pangilinan J."/>
            <person name="Nolan M."/>
            <person name="Tritt A."/>
            <person name="Clum A."/>
            <person name="Lipzen A."/>
            <person name="Daum C."/>
            <person name="Barry K."/>
            <person name="Grigoriev I.V."/>
            <person name="Vilgalys R."/>
        </authorList>
    </citation>
    <scope>NUCLEOTIDE SEQUENCE</scope>
    <source>
        <strain evidence="12">PMI_201</strain>
    </source>
</reference>
<dbReference type="FunFam" id="1.20.1250.20:FF:000196">
    <property type="entry name" value="MFS toxin efflux pump (AflT)"/>
    <property type="match status" value="1"/>
</dbReference>
<feature type="transmembrane region" description="Helical" evidence="10">
    <location>
        <begin position="179"/>
        <end position="196"/>
    </location>
</feature>
<feature type="transmembrane region" description="Helical" evidence="10">
    <location>
        <begin position="408"/>
        <end position="427"/>
    </location>
</feature>
<dbReference type="GO" id="GO:0005774">
    <property type="term" value="C:vacuolar membrane"/>
    <property type="evidence" value="ECO:0007669"/>
    <property type="project" value="UniProtKB-SubCell"/>
</dbReference>
<comment type="similarity">
    <text evidence="2">Belongs to the major facilitator superfamily. TCR/Tet family.</text>
</comment>
<evidence type="ECO:0000256" key="2">
    <source>
        <dbReference type="ARBA" id="ARBA00007520"/>
    </source>
</evidence>
<dbReference type="GO" id="GO:0005886">
    <property type="term" value="C:plasma membrane"/>
    <property type="evidence" value="ECO:0007669"/>
    <property type="project" value="TreeGrafter"/>
</dbReference>
<dbReference type="PRINTS" id="PR01036">
    <property type="entry name" value="TCRTETB"/>
</dbReference>
<evidence type="ECO:0000256" key="7">
    <source>
        <dbReference type="ARBA" id="ARBA00069956"/>
    </source>
</evidence>
<dbReference type="Pfam" id="PF07690">
    <property type="entry name" value="MFS_1"/>
    <property type="match status" value="1"/>
</dbReference>
<dbReference type="GeneID" id="70247053"/>
<feature type="transmembrane region" description="Helical" evidence="10">
    <location>
        <begin position="305"/>
        <end position="324"/>
    </location>
</feature>
<feature type="transmembrane region" description="Helical" evidence="10">
    <location>
        <begin position="81"/>
        <end position="108"/>
    </location>
</feature>
<dbReference type="InterPro" id="IPR011701">
    <property type="entry name" value="MFS"/>
</dbReference>
<organism evidence="12 13">
    <name type="scientific">Talaromyces proteolyticus</name>
    <dbReference type="NCBI Taxonomy" id="1131652"/>
    <lineage>
        <taxon>Eukaryota</taxon>
        <taxon>Fungi</taxon>
        <taxon>Dikarya</taxon>
        <taxon>Ascomycota</taxon>
        <taxon>Pezizomycotina</taxon>
        <taxon>Eurotiomycetes</taxon>
        <taxon>Eurotiomycetidae</taxon>
        <taxon>Eurotiales</taxon>
        <taxon>Trichocomaceae</taxon>
        <taxon>Talaromyces</taxon>
        <taxon>Talaromyces sect. Bacilispori</taxon>
    </lineage>
</organism>
<feature type="transmembrane region" description="Helical" evidence="10">
    <location>
        <begin position="345"/>
        <end position="366"/>
    </location>
</feature>
<dbReference type="SUPFAM" id="SSF103473">
    <property type="entry name" value="MFS general substrate transporter"/>
    <property type="match status" value="2"/>
</dbReference>
<feature type="transmembrane region" description="Helical" evidence="10">
    <location>
        <begin position="378"/>
        <end position="401"/>
    </location>
</feature>
<feature type="transmembrane region" description="Helical" evidence="10">
    <location>
        <begin position="553"/>
        <end position="570"/>
    </location>
</feature>
<comment type="caution">
    <text evidence="12">The sequence shown here is derived from an EMBL/GenBank/DDBJ whole genome shotgun (WGS) entry which is preliminary data.</text>
</comment>
<evidence type="ECO:0000313" key="13">
    <source>
        <dbReference type="Proteomes" id="UP001201262"/>
    </source>
</evidence>
<feature type="transmembrane region" description="Helical" evidence="10">
    <location>
        <begin position="208"/>
        <end position="229"/>
    </location>
</feature>
<proteinExistence type="inferred from homology"/>
<dbReference type="Proteomes" id="UP001201262">
    <property type="component" value="Unassembled WGS sequence"/>
</dbReference>
<protein>
    <recommendedName>
        <fullName evidence="7">Efflux pump dotC</fullName>
    </recommendedName>
    <alternativeName>
        <fullName evidence="8">Dothistromin biosynthesis protein C</fullName>
    </alternativeName>
</protein>
<dbReference type="PANTHER" id="PTHR23501:SF102">
    <property type="entry name" value="DRUG TRANSPORTER, PUTATIVE (AFU_ORTHOLOGUE AFUA_3G08530)-RELATED"/>
    <property type="match status" value="1"/>
</dbReference>
<evidence type="ECO:0000256" key="5">
    <source>
        <dbReference type="ARBA" id="ARBA00023136"/>
    </source>
</evidence>
<feature type="domain" description="Major facilitator superfamily (MFS) profile" evidence="11">
    <location>
        <begin position="84"/>
        <end position="575"/>
    </location>
</feature>
<dbReference type="PROSITE" id="PS50850">
    <property type="entry name" value="MFS"/>
    <property type="match status" value="1"/>
</dbReference>
<sequence>MAHQAQAELDSNALRTGASESTLNGNEKSIDASSIAGEEPTHQKPAPAVGEEAGDEADGAPAENALSKTPSQAQQIGKSRIVLIMLALCISVFLAALDMTIVSTALPVMAAHFHATQSGYSWMASSYLLANSACIPFWGKLSDIFGRKPILLIANALFLVGSLVCALSNSLAMNLVGRSIQGAAGGGLISLANITVSDLFSVRERPMYYGLFGVTWAVAGALGPVIGGAFTTKVTWRWCFYLNLPVGGISFVILTLFLKVHTPKTRLIDGLLAIDWLGVLTITGATLMFLFGLEFGGLDYPWNSATVICLIVFGILTFAIFGLIEWKVAKYPIIPLRIFSNRHNIMAFLVCFCHASVFISGSYYIPLYFQSVLLATPILSGVYTLPQVLALSVVSASIGVVIKKTGKYKYAIVAGMGIMTLGFGLFIDLKPYASWPRIIIYQIIAGVGTGPNFQSPLVAIQANIRPADMAMATATFGFVRQLAAATSIVLGGVIYQNVFAQQIPHLTTIVGPETAAKLANSFSGGDKALIESLPLDQQDAVKAAFTFALSRAWIFYTAIGGVGFVLSFFVKQLELNKSHAVAKTGLEEQEKARLARLAARKESKAEMSNEKTEV</sequence>
<evidence type="ECO:0000256" key="3">
    <source>
        <dbReference type="ARBA" id="ARBA00022692"/>
    </source>
</evidence>
<evidence type="ECO:0000256" key="1">
    <source>
        <dbReference type="ARBA" id="ARBA00004128"/>
    </source>
</evidence>
<dbReference type="AlphaFoldDB" id="A0AAD4KLL2"/>
<dbReference type="RefSeq" id="XP_046069694.1">
    <property type="nucleotide sequence ID" value="XM_046216766.1"/>
</dbReference>